<feature type="active site" description="Charge relay system" evidence="5">
    <location>
        <position position="269"/>
    </location>
</feature>
<dbReference type="PROSITE" id="PS51892">
    <property type="entry name" value="SUBTILASE"/>
    <property type="match status" value="1"/>
</dbReference>
<organism evidence="8 9">
    <name type="scientific">Eiseniibacteriota bacterium</name>
    <dbReference type="NCBI Taxonomy" id="2212470"/>
    <lineage>
        <taxon>Bacteria</taxon>
        <taxon>Candidatus Eiseniibacteriota</taxon>
    </lineage>
</organism>
<evidence type="ECO:0000313" key="8">
    <source>
        <dbReference type="EMBL" id="MCA9726555.1"/>
    </source>
</evidence>
<dbReference type="InterPro" id="IPR036852">
    <property type="entry name" value="Peptidase_S8/S53_dom_sf"/>
</dbReference>
<dbReference type="PRINTS" id="PR00723">
    <property type="entry name" value="SUBTILISIN"/>
</dbReference>
<dbReference type="Gene3D" id="3.40.50.200">
    <property type="entry name" value="Peptidase S8/S53 domain"/>
    <property type="match status" value="1"/>
</dbReference>
<dbReference type="GO" id="GO:0006508">
    <property type="term" value="P:proteolysis"/>
    <property type="evidence" value="ECO:0007669"/>
    <property type="project" value="UniProtKB-KW"/>
</dbReference>
<evidence type="ECO:0000313" key="9">
    <source>
        <dbReference type="Proteomes" id="UP000697710"/>
    </source>
</evidence>
<keyword evidence="2 5" id="KW-0645">Protease</keyword>
<feature type="chain" id="PRO_5036726506" evidence="6">
    <location>
        <begin position="28"/>
        <end position="634"/>
    </location>
</feature>
<sequence>MRTSKLLSSSILLPIVACGLIMGSASADKPKVMRQDDLPRHTYPVPVSASELIQSRDAFAPVAEQLRRDVLADLDGYDIEDKTTLKSMHNVLMQVDLLDGDFAGAMSEIAILRGLEDKPGPKLTTGLLVEAMSLGAKDATGNDAAIEAATIRHYRELVSGLPWSDVQDVLESSKGQLEMVSPNLLLGLVQSQFDPVVAESKQLSFAQAQQLLNMHTFLTVLAPYKDDVVTVLSEALAAHAVEKPDIWQARNLDLTGRDGLSWVRVMIWDTGVDPDVYAGRLVIDPLDPVDGVDNDNDGYVDDDFGIAYDEDWNRTSGPLYPIAQATRTPAELQSMFKGIFDMQANLDTPDARKVKQEVSAMPPEQVADFMRDAGRYTMYAHGTHVAGIAIDGNPAAKLMYARLSGDVEPIPPAPTMEQCERGAQAFKDVVAYAKAHGVRVVNMSWVIARTSFEHDLEANNIGDAESRKQMAREMFEVMKSGLQEAFRSAPGILFVGGAGNSDNDIVFDEFVPPMLELPNLIIAGAVDQAGDATTFTSFGPTVRIYSNGFEVDSYVPGGDRMKLSGTSMASPNVANLAAKLIALDWELTPPEVISLILDGADVRTEGDHQLRIMNPRRSAELLAERRGGAGSHAD</sequence>
<keyword evidence="3 5" id="KW-0378">Hydrolase</keyword>
<dbReference type="EMBL" id="JAGQHR010000042">
    <property type="protein sequence ID" value="MCA9726555.1"/>
    <property type="molecule type" value="Genomic_DNA"/>
</dbReference>
<keyword evidence="6" id="KW-0732">Signal</keyword>
<dbReference type="GO" id="GO:0004252">
    <property type="term" value="F:serine-type endopeptidase activity"/>
    <property type="evidence" value="ECO:0007669"/>
    <property type="project" value="UniProtKB-UniRule"/>
</dbReference>
<dbReference type="GO" id="GO:0005615">
    <property type="term" value="C:extracellular space"/>
    <property type="evidence" value="ECO:0007669"/>
    <property type="project" value="TreeGrafter"/>
</dbReference>
<evidence type="ECO:0000256" key="2">
    <source>
        <dbReference type="ARBA" id="ARBA00022670"/>
    </source>
</evidence>
<feature type="domain" description="Peptidase S8/S53" evidence="7">
    <location>
        <begin position="379"/>
        <end position="601"/>
    </location>
</feature>
<dbReference type="InterPro" id="IPR000209">
    <property type="entry name" value="Peptidase_S8/S53_dom"/>
</dbReference>
<evidence type="ECO:0000259" key="7">
    <source>
        <dbReference type="Pfam" id="PF00082"/>
    </source>
</evidence>
<evidence type="ECO:0000256" key="4">
    <source>
        <dbReference type="ARBA" id="ARBA00022825"/>
    </source>
</evidence>
<protein>
    <submittedName>
        <fullName evidence="8">S8 family serine peptidase</fullName>
    </submittedName>
</protein>
<comment type="similarity">
    <text evidence="1 5">Belongs to the peptidase S8 family.</text>
</comment>
<comment type="caution">
    <text evidence="8">The sequence shown here is derived from an EMBL/GenBank/DDBJ whole genome shotgun (WGS) entry which is preliminary data.</text>
</comment>
<feature type="active site" description="Charge relay system" evidence="5">
    <location>
        <position position="567"/>
    </location>
</feature>
<evidence type="ECO:0000256" key="5">
    <source>
        <dbReference type="PROSITE-ProRule" id="PRU01240"/>
    </source>
</evidence>
<evidence type="ECO:0000256" key="3">
    <source>
        <dbReference type="ARBA" id="ARBA00022801"/>
    </source>
</evidence>
<dbReference type="Pfam" id="PF00082">
    <property type="entry name" value="Peptidase_S8"/>
    <property type="match status" value="1"/>
</dbReference>
<proteinExistence type="inferred from homology"/>
<dbReference type="SUPFAM" id="SSF52743">
    <property type="entry name" value="Subtilisin-like"/>
    <property type="match status" value="1"/>
</dbReference>
<dbReference type="InterPro" id="IPR015500">
    <property type="entry name" value="Peptidase_S8_subtilisin-rel"/>
</dbReference>
<dbReference type="Proteomes" id="UP000697710">
    <property type="component" value="Unassembled WGS sequence"/>
</dbReference>
<evidence type="ECO:0000256" key="1">
    <source>
        <dbReference type="ARBA" id="ARBA00011073"/>
    </source>
</evidence>
<dbReference type="PANTHER" id="PTHR43806:SF11">
    <property type="entry name" value="CEREVISIN-RELATED"/>
    <property type="match status" value="1"/>
</dbReference>
<dbReference type="PANTHER" id="PTHR43806">
    <property type="entry name" value="PEPTIDASE S8"/>
    <property type="match status" value="1"/>
</dbReference>
<keyword evidence="4 5" id="KW-0720">Serine protease</keyword>
<reference evidence="8" key="2">
    <citation type="journal article" date="2021" name="Microbiome">
        <title>Successional dynamics and alternative stable states in a saline activated sludge microbial community over 9 years.</title>
        <authorList>
            <person name="Wang Y."/>
            <person name="Ye J."/>
            <person name="Ju F."/>
            <person name="Liu L."/>
            <person name="Boyd J.A."/>
            <person name="Deng Y."/>
            <person name="Parks D.H."/>
            <person name="Jiang X."/>
            <person name="Yin X."/>
            <person name="Woodcroft B.J."/>
            <person name="Tyson G.W."/>
            <person name="Hugenholtz P."/>
            <person name="Polz M.F."/>
            <person name="Zhang T."/>
        </authorList>
    </citation>
    <scope>NUCLEOTIDE SEQUENCE</scope>
    <source>
        <strain evidence="8">HKST-UBA01</strain>
    </source>
</reference>
<feature type="signal peptide" evidence="6">
    <location>
        <begin position="1"/>
        <end position="27"/>
    </location>
</feature>
<feature type="active site" description="Charge relay system" evidence="5">
    <location>
        <position position="381"/>
    </location>
</feature>
<gene>
    <name evidence="8" type="ORF">KC729_02665</name>
</gene>
<dbReference type="InterPro" id="IPR050131">
    <property type="entry name" value="Peptidase_S8_subtilisin-like"/>
</dbReference>
<dbReference type="AlphaFoldDB" id="A0A956LVM5"/>
<accession>A0A956LVM5</accession>
<evidence type="ECO:0000256" key="6">
    <source>
        <dbReference type="SAM" id="SignalP"/>
    </source>
</evidence>
<name>A0A956LVM5_UNCEI</name>
<reference evidence="8" key="1">
    <citation type="submission" date="2020-04" db="EMBL/GenBank/DDBJ databases">
        <authorList>
            <person name="Zhang T."/>
        </authorList>
    </citation>
    <scope>NUCLEOTIDE SEQUENCE</scope>
    <source>
        <strain evidence="8">HKST-UBA01</strain>
    </source>
</reference>